<organism evidence="1 2">
    <name type="scientific">Holothuria leucospilota</name>
    <name type="common">Black long sea cucumber</name>
    <name type="synonym">Mertensiothuria leucospilota</name>
    <dbReference type="NCBI Taxonomy" id="206669"/>
    <lineage>
        <taxon>Eukaryota</taxon>
        <taxon>Metazoa</taxon>
        <taxon>Echinodermata</taxon>
        <taxon>Eleutherozoa</taxon>
        <taxon>Echinozoa</taxon>
        <taxon>Holothuroidea</taxon>
        <taxon>Aspidochirotacea</taxon>
        <taxon>Aspidochirotida</taxon>
        <taxon>Holothuriidae</taxon>
        <taxon>Holothuria</taxon>
    </lineage>
</organism>
<reference evidence="1" key="1">
    <citation type="submission" date="2021-10" db="EMBL/GenBank/DDBJ databases">
        <title>Tropical sea cucumber genome reveals ecological adaptation and Cuvierian tubules defense mechanism.</title>
        <authorList>
            <person name="Chen T."/>
        </authorList>
    </citation>
    <scope>NUCLEOTIDE SEQUENCE</scope>
    <source>
        <strain evidence="1">Nanhai2018</strain>
        <tissue evidence="1">Muscle</tissue>
    </source>
</reference>
<name>A0A9Q1CH12_HOLLE</name>
<dbReference type="AlphaFoldDB" id="A0A9Q1CH12"/>
<sequence length="171" mass="19186">MTSKVTAFKMVGTFVIQTMKFTNFLHQSNPIFFYIETDDFQSHIQFKGSTLQSLCKQQEYPSDNPPTETGLVLGGNCPKPLLGPLPVSRGNIPVGDQVGADPEISRGSRWVISSAPKMHHERMVQVLALEPLEGYRVRTLVGPEESPRKLSQYYTGKELERKQKTSSRLVC</sequence>
<protein>
    <submittedName>
        <fullName evidence="1">Uncharacterized protein</fullName>
    </submittedName>
</protein>
<evidence type="ECO:0000313" key="1">
    <source>
        <dbReference type="EMBL" id="KAJ8044469.1"/>
    </source>
</evidence>
<keyword evidence="2" id="KW-1185">Reference proteome</keyword>
<evidence type="ECO:0000313" key="2">
    <source>
        <dbReference type="Proteomes" id="UP001152320"/>
    </source>
</evidence>
<proteinExistence type="predicted"/>
<gene>
    <name evidence="1" type="ORF">HOLleu_07231</name>
</gene>
<dbReference type="EMBL" id="JAIZAY010000003">
    <property type="protein sequence ID" value="KAJ8044469.1"/>
    <property type="molecule type" value="Genomic_DNA"/>
</dbReference>
<dbReference type="Proteomes" id="UP001152320">
    <property type="component" value="Chromosome 3"/>
</dbReference>
<accession>A0A9Q1CH12</accession>
<comment type="caution">
    <text evidence="1">The sequence shown here is derived from an EMBL/GenBank/DDBJ whole genome shotgun (WGS) entry which is preliminary data.</text>
</comment>